<comment type="caution">
    <text evidence="5">The sequence shown here is derived from an EMBL/GenBank/DDBJ whole genome shotgun (WGS) entry which is preliminary data.</text>
</comment>
<dbReference type="SUPFAM" id="SSF51197">
    <property type="entry name" value="Clavaminate synthase-like"/>
    <property type="match status" value="1"/>
</dbReference>
<proteinExistence type="predicted"/>
<dbReference type="PANTHER" id="PTHR10696:SF56">
    <property type="entry name" value="TAUD_TFDA-LIKE DOMAIN-CONTAINING PROTEIN"/>
    <property type="match status" value="1"/>
</dbReference>
<dbReference type="Gene3D" id="3.60.130.10">
    <property type="entry name" value="Clavaminate synthase-like"/>
    <property type="match status" value="1"/>
</dbReference>
<evidence type="ECO:0000313" key="6">
    <source>
        <dbReference type="Proteomes" id="UP000249688"/>
    </source>
</evidence>
<feature type="domain" description="TauD/TfdA-like" evidence="4">
    <location>
        <begin position="55"/>
        <end position="308"/>
    </location>
</feature>
<keyword evidence="5" id="KW-0223">Dioxygenase</keyword>
<evidence type="ECO:0000256" key="2">
    <source>
        <dbReference type="ARBA" id="ARBA00023002"/>
    </source>
</evidence>
<evidence type="ECO:0000313" key="5">
    <source>
        <dbReference type="EMBL" id="PZW44779.1"/>
    </source>
</evidence>
<comment type="cofactor">
    <cofactor evidence="1">
        <name>Fe(2+)</name>
        <dbReference type="ChEBI" id="CHEBI:29033"/>
    </cofactor>
</comment>
<dbReference type="RefSeq" id="WP_111398757.1">
    <property type="nucleotide sequence ID" value="NZ_QKYU01000014.1"/>
</dbReference>
<evidence type="ECO:0000256" key="1">
    <source>
        <dbReference type="ARBA" id="ARBA00001954"/>
    </source>
</evidence>
<dbReference type="GO" id="GO:0017000">
    <property type="term" value="P:antibiotic biosynthetic process"/>
    <property type="evidence" value="ECO:0007669"/>
    <property type="project" value="UniProtKB-KW"/>
</dbReference>
<dbReference type="InterPro" id="IPR042098">
    <property type="entry name" value="TauD-like_sf"/>
</dbReference>
<dbReference type="OrthoDB" id="5491415at2"/>
<dbReference type="Proteomes" id="UP000249688">
    <property type="component" value="Unassembled WGS sequence"/>
</dbReference>
<dbReference type="PANTHER" id="PTHR10696">
    <property type="entry name" value="GAMMA-BUTYROBETAINE HYDROXYLASE-RELATED"/>
    <property type="match status" value="1"/>
</dbReference>
<evidence type="ECO:0000259" key="4">
    <source>
        <dbReference type="Pfam" id="PF02668"/>
    </source>
</evidence>
<reference evidence="5 6" key="1">
    <citation type="submission" date="2018-06" db="EMBL/GenBank/DDBJ databases">
        <title>Genomic Encyclopedia of Archaeal and Bacterial Type Strains, Phase II (KMG-II): from individual species to whole genera.</title>
        <authorList>
            <person name="Goeker M."/>
        </authorList>
    </citation>
    <scope>NUCLEOTIDE SEQUENCE [LARGE SCALE GENOMIC DNA]</scope>
    <source>
        <strain evidence="5 6">DSM 24525</strain>
    </source>
</reference>
<protein>
    <submittedName>
        <fullName evidence="5">TfdA family taurine catabolism dioxygenase TauD</fullName>
    </submittedName>
</protein>
<dbReference type="Pfam" id="PF02668">
    <property type="entry name" value="TauD"/>
    <property type="match status" value="1"/>
</dbReference>
<evidence type="ECO:0000256" key="3">
    <source>
        <dbReference type="ARBA" id="ARBA00023194"/>
    </source>
</evidence>
<keyword evidence="3" id="KW-0045">Antibiotic biosynthesis</keyword>
<gene>
    <name evidence="5" type="ORF">C8P66_11468</name>
</gene>
<accession>A0A2W7IE93</accession>
<dbReference type="AlphaFoldDB" id="A0A2W7IE93"/>
<dbReference type="InterPro" id="IPR003819">
    <property type="entry name" value="TauD/TfdA-like"/>
</dbReference>
<dbReference type="GO" id="GO:0016706">
    <property type="term" value="F:2-oxoglutarate-dependent dioxygenase activity"/>
    <property type="evidence" value="ECO:0007669"/>
    <property type="project" value="UniProtKB-ARBA"/>
</dbReference>
<dbReference type="EMBL" id="QKYU01000014">
    <property type="protein sequence ID" value="PZW44779.1"/>
    <property type="molecule type" value="Genomic_DNA"/>
</dbReference>
<keyword evidence="2" id="KW-0560">Oxidoreductase</keyword>
<keyword evidence="6" id="KW-1185">Reference proteome</keyword>
<organism evidence="5 6">
    <name type="scientific">Humitalea rosea</name>
    <dbReference type="NCBI Taxonomy" id="990373"/>
    <lineage>
        <taxon>Bacteria</taxon>
        <taxon>Pseudomonadati</taxon>
        <taxon>Pseudomonadota</taxon>
        <taxon>Alphaproteobacteria</taxon>
        <taxon>Acetobacterales</taxon>
        <taxon>Roseomonadaceae</taxon>
        <taxon>Humitalea</taxon>
    </lineage>
</organism>
<sequence length="339" mass="37920">MSMVLTQPVTGPRAWRGAELGQDGPWLLELTPAEQREIAIALAHAVRTGTPMLHWQEATFPLDGLREKLRAIAHQLRDGLGFTILRGLDISNYSDEEVGMIYWGLGLYLGEPLGQNPKGDLLGHVFDQGRKYGGLDVRGYETSAYLPYHTDSCDFLGLMCLRQGLSGGLSSLVSSVSVHNAILAEHPEYLGLLYNGFYYIRREEALGGKGVSEAPVPVFGQTDGIVSCRYLRNQINAGAVKRGVPLTAMETEALDFLDAQTQREDLRLDFMLRPGDMEFCNNYTVLHSRTEFADGPERSQQRHMLRLWLKFHERWPVSEHFAEHRGYVLTARGTVLAEA</sequence>
<name>A0A2W7IE93_9PROT</name>
<dbReference type="InterPro" id="IPR050411">
    <property type="entry name" value="AlphaKG_dependent_hydroxylases"/>
</dbReference>